<comment type="caution">
    <text evidence="3">The sequence shown here is derived from an EMBL/GenBank/DDBJ whole genome shotgun (WGS) entry which is preliminary data.</text>
</comment>
<evidence type="ECO:0000256" key="2">
    <source>
        <dbReference type="SAM" id="Phobius"/>
    </source>
</evidence>
<feature type="compositionally biased region" description="Low complexity" evidence="1">
    <location>
        <begin position="17"/>
        <end position="66"/>
    </location>
</feature>
<feature type="region of interest" description="Disordered" evidence="1">
    <location>
        <begin position="1"/>
        <end position="84"/>
    </location>
</feature>
<gene>
    <name evidence="3" type="ORF">GCM10023217_12820</name>
</gene>
<dbReference type="InterPro" id="IPR021373">
    <property type="entry name" value="DUF2993"/>
</dbReference>
<evidence type="ECO:0000256" key="1">
    <source>
        <dbReference type="SAM" id="MobiDB-lite"/>
    </source>
</evidence>
<keyword evidence="2" id="KW-1133">Transmembrane helix</keyword>
<keyword evidence="2" id="KW-0472">Membrane</keyword>
<feature type="compositionally biased region" description="Basic and acidic residues" evidence="1">
    <location>
        <begin position="1"/>
        <end position="13"/>
    </location>
</feature>
<keyword evidence="2" id="KW-0812">Transmembrane</keyword>
<dbReference type="RefSeq" id="WP_345312841.1">
    <property type="nucleotide sequence ID" value="NZ_BAABIE010000004.1"/>
</dbReference>
<accession>A0ABP8Z339</accession>
<feature type="transmembrane region" description="Helical" evidence="2">
    <location>
        <begin position="123"/>
        <end position="145"/>
    </location>
</feature>
<sequence>MSDEKPDADKPDAETPDAAASDAAASDVEIPAPESAAAETAETESPASAGSESTTSLSEPTTDSLPVVPPPPAVGLPGTRPVTQQMPAADLGAEEFASSGPSSTVVRSRPRWSRLGKSRGRTIGLVATAVVLLVIIAGVSTELYVRNRVTGCLEDAFGNLTGTSTSVSVPRGPMLAAWFTGSVAWVQIDTNDSSSGTAMRLHARADDVARDGRSVKSLRGSAFIPYDRVQEMAADNGSGQQTSGAEIQSVTGNADGTMTIDASYPVAFFSVPATVVIRPTQVDGKVEFRVEDTTAFGIGLPNDFAQEMVDQVTDAMLGPLFAEISVDDLKVSDRGIEVTFSGQDVNLQAASAVTGGQTTCT</sequence>
<keyword evidence="4" id="KW-1185">Reference proteome</keyword>
<evidence type="ECO:0000313" key="4">
    <source>
        <dbReference type="Proteomes" id="UP001500822"/>
    </source>
</evidence>
<dbReference type="EMBL" id="BAABIE010000004">
    <property type="protein sequence ID" value="GAA4745183.1"/>
    <property type="molecule type" value="Genomic_DNA"/>
</dbReference>
<evidence type="ECO:0008006" key="5">
    <source>
        <dbReference type="Google" id="ProtNLM"/>
    </source>
</evidence>
<protein>
    <recommendedName>
        <fullName evidence="5">DUF2993 domain-containing protein</fullName>
    </recommendedName>
</protein>
<dbReference type="Pfam" id="PF11209">
    <property type="entry name" value="LmeA"/>
    <property type="match status" value="1"/>
</dbReference>
<evidence type="ECO:0000313" key="3">
    <source>
        <dbReference type="EMBL" id="GAA4745183.1"/>
    </source>
</evidence>
<name>A0ABP8Z339_9ACTN</name>
<dbReference type="Proteomes" id="UP001500822">
    <property type="component" value="Unassembled WGS sequence"/>
</dbReference>
<reference evidence="4" key="1">
    <citation type="journal article" date="2019" name="Int. J. Syst. Evol. Microbiol.">
        <title>The Global Catalogue of Microorganisms (GCM) 10K type strain sequencing project: providing services to taxonomists for standard genome sequencing and annotation.</title>
        <authorList>
            <consortium name="The Broad Institute Genomics Platform"/>
            <consortium name="The Broad Institute Genome Sequencing Center for Infectious Disease"/>
            <person name="Wu L."/>
            <person name="Ma J."/>
        </authorList>
    </citation>
    <scope>NUCLEOTIDE SEQUENCE [LARGE SCALE GENOMIC DNA]</scope>
    <source>
        <strain evidence="4">JCM 18077</strain>
    </source>
</reference>
<organism evidence="3 4">
    <name type="scientific">Gordonia alkaliphila</name>
    <dbReference type="NCBI Taxonomy" id="1053547"/>
    <lineage>
        <taxon>Bacteria</taxon>
        <taxon>Bacillati</taxon>
        <taxon>Actinomycetota</taxon>
        <taxon>Actinomycetes</taxon>
        <taxon>Mycobacteriales</taxon>
        <taxon>Gordoniaceae</taxon>
        <taxon>Gordonia</taxon>
    </lineage>
</organism>
<proteinExistence type="predicted"/>